<dbReference type="GO" id="GO:0016592">
    <property type="term" value="C:mediator complex"/>
    <property type="evidence" value="ECO:0007669"/>
    <property type="project" value="InterPro"/>
</dbReference>
<keyword evidence="7" id="KW-1185">Reference proteome</keyword>
<dbReference type="GO" id="GO:0006357">
    <property type="term" value="P:regulation of transcription by RNA polymerase II"/>
    <property type="evidence" value="ECO:0007669"/>
    <property type="project" value="InterPro"/>
</dbReference>
<evidence type="ECO:0000256" key="3">
    <source>
        <dbReference type="ARBA" id="ARBA00023015"/>
    </source>
</evidence>
<sequence length="1106" mass="127685">MSDLKKVDECMPPPKMIPSSSILPSDDSKFIKPIGIPNKSKKYVYVEPRREWNVMEYSLEGAEALMPPKTFQESLAEKASRIDWKKIVGSNVTYDNPDETFDTESDKALDLVDRILNLNIHQKSYKPPQHYLNNTSKLVVKSGDLQINKNNTLNNENKERERFSKLLKEANEVGLKFPNDNVDYEELSKHVDINTLNNSEGPVVVTDMEQVIENNIAYENYKNQKYIEGDTTSDKKRRNKEKESDDEDIGYMMGKAAVESFKEGRIKQELEHHGILQTRKIINDPQISSKIRYFVQKRLQKKILEYNFIGMPLQNDESKTIFQILKPSSNNTFGILPQDVSTEAFDPTKCDDFVKELTDRQVDAAKKAWDALELQTNEFDIFSQLRNDTLEAKNRGEDIKTISINFGSSRIVIPIIVRDSFSTEPRKSDEMSSDSEDDDEDFQMEIDKGPEEENHVEPTSSVAFYINRTGKLLGCKIDGESYSLDKPEFLGNELTMKMLEAIENSEDNKKEGETHSDDESTSSRGRSKHKEADISSRPPSPIVPEAGPWHKVAKYLHESLQQINYLHDQLRVMDTSYMKPLTVAESIGDEHTAINSKLYLWVAKRKALEESVAVLETGTKHRKVDTESFEDKQAFFNELKSMREFWRLRKVGRFLTGDLGYRTFGSKFVPSESFDVTRKSSAMLEEERKHKAEICDTSPLSYLQVIVPCDLMRRTVMSVDIVIDHNTGMELPSSRRRNNSDLDYMVVKPEDAMKIHWRKALLWAQESLICRDIFKNLFTDAAQATDIFSMQRENVLMVSLFSNVVLKIQLDFYPFKDGDLPQPGIPVLNTLLRHLFLSDLCIRPKLLQQFVTLPLIDSQDYIAGRTFSDASKSEMKEMINFTRHTTLLSRLCKVASHYKLVQEIINELEAFSIKHPDPSISWKFYRITSIESFINVVLSNRGFVDIIPKQLFTISITHNNILINIRAKEGKDLFECGHNLEMFVKSLKMVYCRYMINSVAIQSKQWVWYVLSSNLRFSESHYSNACDLTLYMSNVSGLYHIYFFVNYITLEKNITVERNIDLEWQKDETLTIEGNKNGEKYVHLDYNSLIGDSLLRKFDFLFAILR</sequence>
<dbReference type="Proteomes" id="UP000035681">
    <property type="component" value="Unplaced"/>
</dbReference>
<evidence type="ECO:0000256" key="2">
    <source>
        <dbReference type="ARBA" id="ARBA00005635"/>
    </source>
</evidence>
<proteinExistence type="inferred from homology"/>
<dbReference type="GO" id="GO:0003712">
    <property type="term" value="F:transcription coregulator activity"/>
    <property type="evidence" value="ECO:0007669"/>
    <property type="project" value="InterPro"/>
</dbReference>
<dbReference type="WBParaSite" id="SSTP_0000414300.1">
    <property type="protein sequence ID" value="SSTP_0000414300.1"/>
    <property type="gene ID" value="SSTP_0000414300"/>
</dbReference>
<dbReference type="WBParaSite" id="TCONS_00005756.p1">
    <property type="protein sequence ID" value="TCONS_00005756.p1"/>
    <property type="gene ID" value="XLOC_004004"/>
</dbReference>
<dbReference type="PANTHER" id="PTHR13114">
    <property type="entry name" value="MEDIATOR OF RNA POLYMERASE II TRANSCRIPTION SUBUNIT 17"/>
    <property type="match status" value="1"/>
</dbReference>
<dbReference type="GO" id="GO:0070847">
    <property type="term" value="C:core mediator complex"/>
    <property type="evidence" value="ECO:0007669"/>
    <property type="project" value="TreeGrafter"/>
</dbReference>
<dbReference type="STRING" id="6248.A0A0K0E3S2"/>
<feature type="compositionally biased region" description="Acidic residues" evidence="6">
    <location>
        <begin position="431"/>
        <end position="442"/>
    </location>
</feature>
<dbReference type="InterPro" id="IPR019313">
    <property type="entry name" value="Mediator_Med17"/>
</dbReference>
<organism evidence="8">
    <name type="scientific">Strongyloides stercoralis</name>
    <name type="common">Threadworm</name>
    <dbReference type="NCBI Taxonomy" id="6248"/>
    <lineage>
        <taxon>Eukaryota</taxon>
        <taxon>Metazoa</taxon>
        <taxon>Ecdysozoa</taxon>
        <taxon>Nematoda</taxon>
        <taxon>Chromadorea</taxon>
        <taxon>Rhabditida</taxon>
        <taxon>Tylenchina</taxon>
        <taxon>Panagrolaimomorpha</taxon>
        <taxon>Strongyloidoidea</taxon>
        <taxon>Strongyloididae</taxon>
        <taxon>Strongyloides</taxon>
    </lineage>
</organism>
<feature type="region of interest" description="Disordered" evidence="6">
    <location>
        <begin position="505"/>
        <end position="546"/>
    </location>
</feature>
<evidence type="ECO:0000256" key="6">
    <source>
        <dbReference type="SAM" id="MobiDB-lite"/>
    </source>
</evidence>
<evidence type="ECO:0000313" key="8">
    <source>
        <dbReference type="WBParaSite" id="SSTP_0000414300.1"/>
    </source>
</evidence>
<name>A0A0K0E3S2_STRER</name>
<comment type="similarity">
    <text evidence="2">Belongs to the Mediator complex subunit 17 family.</text>
</comment>
<evidence type="ECO:0000256" key="1">
    <source>
        <dbReference type="ARBA" id="ARBA00004123"/>
    </source>
</evidence>
<evidence type="ECO:0000256" key="4">
    <source>
        <dbReference type="ARBA" id="ARBA00023163"/>
    </source>
</evidence>
<keyword evidence="4" id="KW-0804">Transcription</keyword>
<feature type="region of interest" description="Disordered" evidence="6">
    <location>
        <begin position="1"/>
        <end position="24"/>
    </location>
</feature>
<accession>A0A0K0E3S2</accession>
<dbReference type="PANTHER" id="PTHR13114:SF7">
    <property type="entry name" value="MEDIATOR OF RNA POLYMERASE II TRANSCRIPTION SUBUNIT 17"/>
    <property type="match status" value="1"/>
</dbReference>
<evidence type="ECO:0000313" key="9">
    <source>
        <dbReference type="WBParaSite" id="TCONS_00005756.p1"/>
    </source>
</evidence>
<feature type="compositionally biased region" description="Basic and acidic residues" evidence="6">
    <location>
        <begin position="506"/>
        <end position="518"/>
    </location>
</feature>
<evidence type="ECO:0000256" key="5">
    <source>
        <dbReference type="ARBA" id="ARBA00023242"/>
    </source>
</evidence>
<reference evidence="8" key="1">
    <citation type="submission" date="2015-08" db="UniProtKB">
        <authorList>
            <consortium name="WormBaseParasite"/>
        </authorList>
    </citation>
    <scope>IDENTIFICATION</scope>
</reference>
<keyword evidence="5" id="KW-0539">Nucleus</keyword>
<evidence type="ECO:0000313" key="7">
    <source>
        <dbReference type="Proteomes" id="UP000035681"/>
    </source>
</evidence>
<comment type="subcellular location">
    <subcellularLocation>
        <location evidence="1">Nucleus</location>
    </subcellularLocation>
</comment>
<dbReference type="AlphaFoldDB" id="A0A0K0E3S2"/>
<protein>
    <submittedName>
        <fullName evidence="8">Mediator complex subunit 17</fullName>
    </submittedName>
    <submittedName>
        <fullName evidence="9">Mediator of RNA polymerase II transcription subunit 17</fullName>
    </submittedName>
</protein>
<feature type="region of interest" description="Disordered" evidence="6">
    <location>
        <begin position="423"/>
        <end position="442"/>
    </location>
</feature>
<keyword evidence="3" id="KW-0805">Transcription regulation</keyword>